<dbReference type="KEGG" id="agv:OJF2_40020"/>
<evidence type="ECO:0000313" key="2">
    <source>
        <dbReference type="Proteomes" id="UP000324233"/>
    </source>
</evidence>
<organism evidence="1 2">
    <name type="scientific">Aquisphaera giovannonii</name>
    <dbReference type="NCBI Taxonomy" id="406548"/>
    <lineage>
        <taxon>Bacteria</taxon>
        <taxon>Pseudomonadati</taxon>
        <taxon>Planctomycetota</taxon>
        <taxon>Planctomycetia</taxon>
        <taxon>Isosphaerales</taxon>
        <taxon>Isosphaeraceae</taxon>
        <taxon>Aquisphaera</taxon>
    </lineage>
</organism>
<evidence type="ECO:0008006" key="3">
    <source>
        <dbReference type="Google" id="ProtNLM"/>
    </source>
</evidence>
<reference evidence="1 2" key="1">
    <citation type="submission" date="2019-08" db="EMBL/GenBank/DDBJ databases">
        <title>Deep-cultivation of Planctomycetes and their phenomic and genomic characterization uncovers novel biology.</title>
        <authorList>
            <person name="Wiegand S."/>
            <person name="Jogler M."/>
            <person name="Boedeker C."/>
            <person name="Pinto D."/>
            <person name="Vollmers J."/>
            <person name="Rivas-Marin E."/>
            <person name="Kohn T."/>
            <person name="Peeters S.H."/>
            <person name="Heuer A."/>
            <person name="Rast P."/>
            <person name="Oberbeckmann S."/>
            <person name="Bunk B."/>
            <person name="Jeske O."/>
            <person name="Meyerdierks A."/>
            <person name="Storesund J.E."/>
            <person name="Kallscheuer N."/>
            <person name="Luecker S."/>
            <person name="Lage O.M."/>
            <person name="Pohl T."/>
            <person name="Merkel B.J."/>
            <person name="Hornburger P."/>
            <person name="Mueller R.-W."/>
            <person name="Bruemmer F."/>
            <person name="Labrenz M."/>
            <person name="Spormann A.M."/>
            <person name="Op den Camp H."/>
            <person name="Overmann J."/>
            <person name="Amann R."/>
            <person name="Jetten M.S.M."/>
            <person name="Mascher T."/>
            <person name="Medema M.H."/>
            <person name="Devos D.P."/>
            <person name="Kaster A.-K."/>
            <person name="Ovreas L."/>
            <person name="Rohde M."/>
            <person name="Galperin M.Y."/>
            <person name="Jogler C."/>
        </authorList>
    </citation>
    <scope>NUCLEOTIDE SEQUENCE [LARGE SCALE GENOMIC DNA]</scope>
    <source>
        <strain evidence="1 2">OJF2</strain>
    </source>
</reference>
<dbReference type="InterPro" id="IPR043519">
    <property type="entry name" value="NT_sf"/>
</dbReference>
<dbReference type="Proteomes" id="UP000324233">
    <property type="component" value="Chromosome"/>
</dbReference>
<proteinExistence type="predicted"/>
<dbReference type="Gene3D" id="3.30.460.40">
    <property type="match status" value="1"/>
</dbReference>
<evidence type="ECO:0000313" key="1">
    <source>
        <dbReference type="EMBL" id="QEH35450.1"/>
    </source>
</evidence>
<name>A0A5B9W651_9BACT</name>
<dbReference type="SUPFAM" id="SSF81301">
    <property type="entry name" value="Nucleotidyltransferase"/>
    <property type="match status" value="1"/>
</dbReference>
<dbReference type="AlphaFoldDB" id="A0A5B9W651"/>
<dbReference type="RefSeq" id="WP_168221924.1">
    <property type="nucleotide sequence ID" value="NZ_CP042997.1"/>
</dbReference>
<accession>A0A5B9W651</accession>
<protein>
    <recommendedName>
        <fullName evidence="3">Polymerase nucleotidyl transferase domain-containing protein</fullName>
    </recommendedName>
</protein>
<keyword evidence="2" id="KW-1185">Reference proteome</keyword>
<gene>
    <name evidence="1" type="ORF">OJF2_40020</name>
</gene>
<dbReference type="EMBL" id="CP042997">
    <property type="protein sequence ID" value="QEH35450.1"/>
    <property type="molecule type" value="Genomic_DNA"/>
</dbReference>
<sequence>MEQIELIRHAARTLDALAAPYALVGSWGSGLYGEPRSTRDVDIVLDLNLAQVPEL</sequence>